<evidence type="ECO:0000256" key="1">
    <source>
        <dbReference type="ARBA" id="ARBA00009121"/>
    </source>
</evidence>
<dbReference type="Gene3D" id="2.60.40.10">
    <property type="entry name" value="Immunoglobulins"/>
    <property type="match status" value="2"/>
</dbReference>
<dbReference type="RefSeq" id="WP_047884910.1">
    <property type="nucleotide sequence ID" value="NZ_CP071326.1"/>
</dbReference>
<evidence type="ECO:0000256" key="7">
    <source>
        <dbReference type="SAM" id="SignalP"/>
    </source>
</evidence>
<dbReference type="GO" id="GO:0008061">
    <property type="term" value="F:chitin binding"/>
    <property type="evidence" value="ECO:0007669"/>
    <property type="project" value="InterPro"/>
</dbReference>
<sequence length="563" mass="61038">MKGLTFSMLSAALALGTSALPTTALANDMVVQTGNVVVGYWHNWCDGAGYKGGVAPCVDLTAVHPHYNVVDVSFMKVYNTAEGRIPTFRLDPAIGLTEAEFIDQIATLNSQGRSVLLALGGADAHIELQAGDEQAFADEIIRLTDKFGFDGLDIDLEQTAITAAANQTVIPAALKIVKDHYQAQGKHFMITMAPEFPYLSIANGKYLPYIQALNGYYDFINPQFYNQGGDGVYVDGVGWLSQNSPQKQQFIYYMADSLINGTRGYTTIPHDKLVFGIPANIDGAANGFIEDPNALYGAFEQLSQQGQPLRGVMTWSVNWDMGKNAAGQPYHEQFIKDYGSFIHNQQPPLPDLSPIFTGLTDVRVLRGEVFEPLIGVVAKDSNGADISSNILVEGQVNTSISGEYVLTYKVSDNQGNSTSEPRKVTVYDLQPVFDGVSDVRIPLNSTFDPMAGVTVTHPVDGDLTSQTTVSGQVNTGQAGTYALTYTVVYGNGESLSITRNVEVFDDSQPGCSNAWNSNTIYVADDRAIHNGQLWRAKWWTRGEEPGTTGQWGVWESLGAAGCQ</sequence>
<dbReference type="InterPro" id="IPR036573">
    <property type="entry name" value="CBM_sf_5/12"/>
</dbReference>
<proteinExistence type="inferred from homology"/>
<dbReference type="SMART" id="SM00636">
    <property type="entry name" value="Glyco_18"/>
    <property type="match status" value="1"/>
</dbReference>
<evidence type="ECO:0000313" key="9">
    <source>
        <dbReference type="EMBL" id="KLV09821.1"/>
    </source>
</evidence>
<organism evidence="9 10">
    <name type="scientific">Photobacterium ganghwense</name>
    <dbReference type="NCBI Taxonomy" id="320778"/>
    <lineage>
        <taxon>Bacteria</taxon>
        <taxon>Pseudomonadati</taxon>
        <taxon>Pseudomonadota</taxon>
        <taxon>Gammaproteobacteria</taxon>
        <taxon>Vibrionales</taxon>
        <taxon>Vibrionaceae</taxon>
        <taxon>Photobacterium</taxon>
    </lineage>
</organism>
<keyword evidence="10" id="KW-1185">Reference proteome</keyword>
<dbReference type="Pfam" id="PF00704">
    <property type="entry name" value="Glyco_hydro_18"/>
    <property type="match status" value="1"/>
</dbReference>
<dbReference type="CDD" id="cd02871">
    <property type="entry name" value="GH18_chitinase_D-like"/>
    <property type="match status" value="1"/>
</dbReference>
<feature type="chain" id="PRO_5005252391" description="chitinase" evidence="7">
    <location>
        <begin position="27"/>
        <end position="563"/>
    </location>
</feature>
<name>A0A0J1HDW0_9GAMM</name>
<evidence type="ECO:0000256" key="4">
    <source>
        <dbReference type="ARBA" id="ARBA00023277"/>
    </source>
</evidence>
<keyword evidence="7" id="KW-0732">Signal</keyword>
<comment type="similarity">
    <text evidence="1">Belongs to the glycosyl hydrolase 18 family. Chitinase class II subfamily.</text>
</comment>
<dbReference type="PROSITE" id="PS01095">
    <property type="entry name" value="GH18_1"/>
    <property type="match status" value="1"/>
</dbReference>
<keyword evidence="3 6" id="KW-0378">Hydrolase</keyword>
<dbReference type="PANTHER" id="PTHR45708">
    <property type="entry name" value="ENDOCHITINASE"/>
    <property type="match status" value="1"/>
</dbReference>
<evidence type="ECO:0000256" key="5">
    <source>
        <dbReference type="ARBA" id="ARBA00023295"/>
    </source>
</evidence>
<dbReference type="InterPro" id="IPR001579">
    <property type="entry name" value="Glyco_hydro_18_chit_AS"/>
</dbReference>
<dbReference type="PATRIC" id="fig|320778.3.peg.1965"/>
<keyword evidence="4" id="KW-0119">Carbohydrate metabolism</keyword>
<comment type="caution">
    <text evidence="9">The sequence shown here is derived from an EMBL/GenBank/DDBJ whole genome shotgun (WGS) entry which is preliminary data.</text>
</comment>
<dbReference type="InterPro" id="IPR032179">
    <property type="entry name" value="Cry22Aa_Ig-like"/>
</dbReference>
<keyword evidence="5 6" id="KW-0326">Glycosidase</keyword>
<protein>
    <recommendedName>
        <fullName evidence="2">chitinase</fullName>
        <ecNumber evidence="2">3.2.1.14</ecNumber>
    </recommendedName>
</protein>
<gene>
    <name evidence="9" type="ORF">ABT57_09035</name>
</gene>
<dbReference type="OrthoDB" id="315328at2"/>
<dbReference type="Pfam" id="PF16403">
    <property type="entry name" value="Bact_surface_Ig-like"/>
    <property type="match status" value="2"/>
</dbReference>
<dbReference type="SUPFAM" id="SSF51445">
    <property type="entry name" value="(Trans)glycosidases"/>
    <property type="match status" value="1"/>
</dbReference>
<dbReference type="InterPro" id="IPR011583">
    <property type="entry name" value="Chitinase_II/V-like_cat"/>
</dbReference>
<dbReference type="GO" id="GO:0005975">
    <property type="term" value="P:carbohydrate metabolic process"/>
    <property type="evidence" value="ECO:0007669"/>
    <property type="project" value="InterPro"/>
</dbReference>
<dbReference type="InterPro" id="IPR013783">
    <property type="entry name" value="Ig-like_fold"/>
</dbReference>
<dbReference type="AlphaFoldDB" id="A0A0J1HDW0"/>
<dbReference type="GO" id="GO:0005576">
    <property type="term" value="C:extracellular region"/>
    <property type="evidence" value="ECO:0007669"/>
    <property type="project" value="InterPro"/>
</dbReference>
<evidence type="ECO:0000313" key="10">
    <source>
        <dbReference type="Proteomes" id="UP000035909"/>
    </source>
</evidence>
<dbReference type="EMBL" id="LDOU01000007">
    <property type="protein sequence ID" value="KLV09821.1"/>
    <property type="molecule type" value="Genomic_DNA"/>
</dbReference>
<dbReference type="GO" id="GO:0008843">
    <property type="term" value="F:endochitinase activity"/>
    <property type="evidence" value="ECO:0007669"/>
    <property type="project" value="UniProtKB-EC"/>
</dbReference>
<dbReference type="PANTHER" id="PTHR45708:SF49">
    <property type="entry name" value="ENDOCHITINASE"/>
    <property type="match status" value="1"/>
</dbReference>
<dbReference type="InterPro" id="IPR003610">
    <property type="entry name" value="CBM5/12"/>
</dbReference>
<evidence type="ECO:0000259" key="8">
    <source>
        <dbReference type="PROSITE" id="PS51910"/>
    </source>
</evidence>
<reference evidence="9 10" key="1">
    <citation type="submission" date="2015-05" db="EMBL/GenBank/DDBJ databases">
        <title>Photobacterium galathea sp. nov.</title>
        <authorList>
            <person name="Machado H."/>
            <person name="Gram L."/>
        </authorList>
    </citation>
    <scope>NUCLEOTIDE SEQUENCE [LARGE SCALE GENOMIC DNA]</scope>
    <source>
        <strain evidence="9 10">DSM 22954</strain>
    </source>
</reference>
<accession>A0A0J1HDW0</accession>
<dbReference type="CDD" id="cd12215">
    <property type="entry name" value="ChiC_BD"/>
    <property type="match status" value="1"/>
</dbReference>
<feature type="signal peptide" evidence="7">
    <location>
        <begin position="1"/>
        <end position="26"/>
    </location>
</feature>
<dbReference type="PROSITE" id="PS51910">
    <property type="entry name" value="GH18_2"/>
    <property type="match status" value="1"/>
</dbReference>
<dbReference type="Gene3D" id="3.20.20.80">
    <property type="entry name" value="Glycosidases"/>
    <property type="match status" value="1"/>
</dbReference>
<dbReference type="SUPFAM" id="SSF51055">
    <property type="entry name" value="Carbohydrate binding domain"/>
    <property type="match status" value="1"/>
</dbReference>
<dbReference type="STRING" id="320778.ABT57_09035"/>
<dbReference type="SMART" id="SM00495">
    <property type="entry name" value="ChtBD3"/>
    <property type="match status" value="1"/>
</dbReference>
<dbReference type="GO" id="GO:0030246">
    <property type="term" value="F:carbohydrate binding"/>
    <property type="evidence" value="ECO:0007669"/>
    <property type="project" value="InterPro"/>
</dbReference>
<dbReference type="InterPro" id="IPR001223">
    <property type="entry name" value="Glyco_hydro18_cat"/>
</dbReference>
<feature type="domain" description="GH18" evidence="8">
    <location>
        <begin position="35"/>
        <end position="333"/>
    </location>
</feature>
<dbReference type="Proteomes" id="UP000035909">
    <property type="component" value="Unassembled WGS sequence"/>
</dbReference>
<evidence type="ECO:0000256" key="3">
    <source>
        <dbReference type="ARBA" id="ARBA00022801"/>
    </source>
</evidence>
<dbReference type="InterPro" id="IPR050542">
    <property type="entry name" value="Glycosyl_Hydrlase18_Chitinase"/>
</dbReference>
<dbReference type="Gene3D" id="2.10.10.20">
    <property type="entry name" value="Carbohydrate-binding module superfamily 5/12"/>
    <property type="match status" value="1"/>
</dbReference>
<evidence type="ECO:0000256" key="6">
    <source>
        <dbReference type="RuleBase" id="RU000489"/>
    </source>
</evidence>
<dbReference type="Pfam" id="PF02839">
    <property type="entry name" value="CBM_5_12"/>
    <property type="match status" value="1"/>
</dbReference>
<evidence type="ECO:0000256" key="2">
    <source>
        <dbReference type="ARBA" id="ARBA00012729"/>
    </source>
</evidence>
<dbReference type="InterPro" id="IPR017853">
    <property type="entry name" value="GH"/>
</dbReference>
<dbReference type="EC" id="3.2.1.14" evidence="2"/>